<comment type="caution">
    <text evidence="7">The sequence shown here is derived from an EMBL/GenBank/DDBJ whole genome shotgun (WGS) entry which is preliminary data.</text>
</comment>
<dbReference type="PROSITE" id="PS50893">
    <property type="entry name" value="ABC_TRANSPORTER_2"/>
    <property type="match status" value="1"/>
</dbReference>
<protein>
    <submittedName>
        <fullName evidence="7">ABC transporter ATP-binding protein</fullName>
    </submittedName>
</protein>
<evidence type="ECO:0000256" key="3">
    <source>
        <dbReference type="ARBA" id="ARBA00022741"/>
    </source>
</evidence>
<dbReference type="Pfam" id="PF00005">
    <property type="entry name" value="ABC_tran"/>
    <property type="match status" value="1"/>
</dbReference>
<evidence type="ECO:0000256" key="1">
    <source>
        <dbReference type="ARBA" id="ARBA00004236"/>
    </source>
</evidence>
<reference evidence="7" key="1">
    <citation type="journal article" date="2020" name="mSystems">
        <title>Genome- and Community-Level Interaction Insights into Carbon Utilization and Element Cycling Functions of Hydrothermarchaeota in Hydrothermal Sediment.</title>
        <authorList>
            <person name="Zhou Z."/>
            <person name="Liu Y."/>
            <person name="Xu W."/>
            <person name="Pan J."/>
            <person name="Luo Z.H."/>
            <person name="Li M."/>
        </authorList>
    </citation>
    <scope>NUCLEOTIDE SEQUENCE [LARGE SCALE GENOMIC DNA]</scope>
    <source>
        <strain evidence="7">SpSt-110</strain>
    </source>
</reference>
<dbReference type="GO" id="GO:0005524">
    <property type="term" value="F:ATP binding"/>
    <property type="evidence" value="ECO:0007669"/>
    <property type="project" value="UniProtKB-KW"/>
</dbReference>
<name>A0A7J3Y0Z8_9CREN</name>
<evidence type="ECO:0000313" key="7">
    <source>
        <dbReference type="EMBL" id="HHP68587.1"/>
    </source>
</evidence>
<keyword evidence="2" id="KW-0813">Transport</keyword>
<comment type="subcellular location">
    <subcellularLocation>
        <location evidence="1">Cell membrane</location>
    </subcellularLocation>
</comment>
<dbReference type="InterPro" id="IPR015856">
    <property type="entry name" value="ABC_transpr_CbiO/EcfA_su"/>
</dbReference>
<dbReference type="GO" id="GO:0016887">
    <property type="term" value="F:ATP hydrolysis activity"/>
    <property type="evidence" value="ECO:0007669"/>
    <property type="project" value="InterPro"/>
</dbReference>
<evidence type="ECO:0000256" key="4">
    <source>
        <dbReference type="ARBA" id="ARBA00022840"/>
    </source>
</evidence>
<dbReference type="InterPro" id="IPR050095">
    <property type="entry name" value="ECF_ABC_transporter_ATP-bd"/>
</dbReference>
<evidence type="ECO:0000256" key="2">
    <source>
        <dbReference type="ARBA" id="ARBA00022448"/>
    </source>
</evidence>
<dbReference type="EMBL" id="DRYK01000089">
    <property type="protein sequence ID" value="HHP68587.1"/>
    <property type="molecule type" value="Genomic_DNA"/>
</dbReference>
<sequence>MEVYQGLLRLLDVWFKYPGSGRYVLEGFNLEVGRKELVLLRGPNGSGKTTVLLIAGGLLEPEKGVVEFNGKPLKQQLPEARRFIGLLFQNPEVMLFNPTVYDEILFVPRQLHKDRNLLDKLAKDSIRLVGLPDRFLKRRVHELSYGEKKLVALASVISFNPHILLLDEPFEGLSKVARERVACIIKIFLEKGAGILLATHEAPLELIGLETRVVELGREKDLENSIQGFSDSGCYANPANRA</sequence>
<dbReference type="PROSITE" id="PS00211">
    <property type="entry name" value="ABC_TRANSPORTER_1"/>
    <property type="match status" value="1"/>
</dbReference>
<dbReference type="AlphaFoldDB" id="A0A7J3Y0Z8"/>
<keyword evidence="3" id="KW-0547">Nucleotide-binding</keyword>
<dbReference type="InterPro" id="IPR003439">
    <property type="entry name" value="ABC_transporter-like_ATP-bd"/>
</dbReference>
<keyword evidence="4 7" id="KW-0067">ATP-binding</keyword>
<dbReference type="SMART" id="SM00382">
    <property type="entry name" value="AAA"/>
    <property type="match status" value="1"/>
</dbReference>
<dbReference type="GO" id="GO:0043190">
    <property type="term" value="C:ATP-binding cassette (ABC) transporter complex"/>
    <property type="evidence" value="ECO:0007669"/>
    <property type="project" value="TreeGrafter"/>
</dbReference>
<comment type="function">
    <text evidence="5">Probably part of an ABC transporter complex. Responsible for energy coupling to the transport system.</text>
</comment>
<dbReference type="InterPro" id="IPR017871">
    <property type="entry name" value="ABC_transporter-like_CS"/>
</dbReference>
<proteinExistence type="predicted"/>
<evidence type="ECO:0000259" key="6">
    <source>
        <dbReference type="PROSITE" id="PS50893"/>
    </source>
</evidence>
<dbReference type="GO" id="GO:0042626">
    <property type="term" value="F:ATPase-coupled transmembrane transporter activity"/>
    <property type="evidence" value="ECO:0007669"/>
    <property type="project" value="TreeGrafter"/>
</dbReference>
<dbReference type="InterPro" id="IPR027417">
    <property type="entry name" value="P-loop_NTPase"/>
</dbReference>
<dbReference type="PANTHER" id="PTHR43553">
    <property type="entry name" value="HEAVY METAL TRANSPORTER"/>
    <property type="match status" value="1"/>
</dbReference>
<dbReference type="CDD" id="cd03225">
    <property type="entry name" value="ABC_cobalt_CbiO_domain1"/>
    <property type="match status" value="1"/>
</dbReference>
<dbReference type="InterPro" id="IPR003593">
    <property type="entry name" value="AAA+_ATPase"/>
</dbReference>
<accession>A0A7J3Y0Z8</accession>
<gene>
    <name evidence="7" type="ORF">ENM60_07405</name>
</gene>
<dbReference type="Gene3D" id="3.40.50.300">
    <property type="entry name" value="P-loop containing nucleotide triphosphate hydrolases"/>
    <property type="match status" value="1"/>
</dbReference>
<dbReference type="SUPFAM" id="SSF52540">
    <property type="entry name" value="P-loop containing nucleoside triphosphate hydrolases"/>
    <property type="match status" value="1"/>
</dbReference>
<feature type="domain" description="ABC transporter" evidence="6">
    <location>
        <begin position="8"/>
        <end position="241"/>
    </location>
</feature>
<evidence type="ECO:0000256" key="5">
    <source>
        <dbReference type="ARBA" id="ARBA00025157"/>
    </source>
</evidence>
<organism evidence="7">
    <name type="scientific">Thermogladius calderae</name>
    <dbReference type="NCBI Taxonomy" id="1200300"/>
    <lineage>
        <taxon>Archaea</taxon>
        <taxon>Thermoproteota</taxon>
        <taxon>Thermoprotei</taxon>
        <taxon>Desulfurococcales</taxon>
        <taxon>Desulfurococcaceae</taxon>
        <taxon>Thermogladius</taxon>
    </lineage>
</organism>